<organism evidence="8 9">
    <name type="scientific">Arachis hypogaea</name>
    <name type="common">Peanut</name>
    <dbReference type="NCBI Taxonomy" id="3818"/>
    <lineage>
        <taxon>Eukaryota</taxon>
        <taxon>Viridiplantae</taxon>
        <taxon>Streptophyta</taxon>
        <taxon>Embryophyta</taxon>
        <taxon>Tracheophyta</taxon>
        <taxon>Spermatophyta</taxon>
        <taxon>Magnoliopsida</taxon>
        <taxon>eudicotyledons</taxon>
        <taxon>Gunneridae</taxon>
        <taxon>Pentapetalae</taxon>
        <taxon>rosids</taxon>
        <taxon>fabids</taxon>
        <taxon>Fabales</taxon>
        <taxon>Fabaceae</taxon>
        <taxon>Papilionoideae</taxon>
        <taxon>50 kb inversion clade</taxon>
        <taxon>dalbergioids sensu lato</taxon>
        <taxon>Dalbergieae</taxon>
        <taxon>Pterocarpus clade</taxon>
        <taxon>Arachis</taxon>
    </lineage>
</organism>
<keyword evidence="5" id="KW-0460">Magnesium</keyword>
<keyword evidence="6" id="KW-0786">Thiamine pyrophosphate</keyword>
<gene>
    <name evidence="8" type="ORF">Ahy_A09g043957</name>
</gene>
<comment type="caution">
    <text evidence="8">The sequence shown here is derived from an EMBL/GenBank/DDBJ whole genome shotgun (WGS) entry which is preliminary data.</text>
</comment>
<feature type="domain" description="Transketolase-like pyrimidine-binding" evidence="7">
    <location>
        <begin position="94"/>
        <end position="163"/>
    </location>
</feature>
<dbReference type="Proteomes" id="UP000289738">
    <property type="component" value="Chromosome A09"/>
</dbReference>
<evidence type="ECO:0000256" key="3">
    <source>
        <dbReference type="ARBA" id="ARBA00011738"/>
    </source>
</evidence>
<dbReference type="InterPro" id="IPR005477">
    <property type="entry name" value="Dxylulose-5-P_synthase"/>
</dbReference>
<comment type="subunit">
    <text evidence="3">Homodimer.</text>
</comment>
<comment type="cofactor">
    <cofactor evidence="1">
        <name>Mg(2+)</name>
        <dbReference type="ChEBI" id="CHEBI:18420"/>
    </cofactor>
</comment>
<reference evidence="8 9" key="1">
    <citation type="submission" date="2019-01" db="EMBL/GenBank/DDBJ databases">
        <title>Sequencing of cultivated peanut Arachis hypogaea provides insights into genome evolution and oil improvement.</title>
        <authorList>
            <person name="Chen X."/>
        </authorList>
    </citation>
    <scope>NUCLEOTIDE SEQUENCE [LARGE SCALE GENOMIC DNA]</scope>
    <source>
        <strain evidence="9">cv. Fuhuasheng</strain>
        <tissue evidence="8">Leaves</tissue>
    </source>
</reference>
<dbReference type="AlphaFoldDB" id="A0A445BJB8"/>
<dbReference type="CDD" id="cd07033">
    <property type="entry name" value="TPP_PYR_DXS_TK_like"/>
    <property type="match status" value="1"/>
</dbReference>
<dbReference type="STRING" id="3818.A0A445BJB8"/>
<dbReference type="SUPFAM" id="SSF52518">
    <property type="entry name" value="Thiamin diphosphate-binding fold (THDP-binding)"/>
    <property type="match status" value="1"/>
</dbReference>
<evidence type="ECO:0000313" key="9">
    <source>
        <dbReference type="Proteomes" id="UP000289738"/>
    </source>
</evidence>
<dbReference type="InterPro" id="IPR005475">
    <property type="entry name" value="Transketolase-like_Pyr-bd"/>
</dbReference>
<protein>
    <recommendedName>
        <fullName evidence="7">Transketolase-like pyrimidine-binding domain-containing protein</fullName>
    </recommendedName>
</protein>
<keyword evidence="9" id="KW-1185">Reference proteome</keyword>
<evidence type="ECO:0000256" key="1">
    <source>
        <dbReference type="ARBA" id="ARBA00001946"/>
    </source>
</evidence>
<dbReference type="EMBL" id="SDMP01000009">
    <property type="protein sequence ID" value="RYR38778.1"/>
    <property type="molecule type" value="Genomic_DNA"/>
</dbReference>
<proteinExistence type="predicted"/>
<evidence type="ECO:0000259" key="7">
    <source>
        <dbReference type="Pfam" id="PF02779"/>
    </source>
</evidence>
<dbReference type="GO" id="GO:0015995">
    <property type="term" value="P:chlorophyll biosynthetic process"/>
    <property type="evidence" value="ECO:0007669"/>
    <property type="project" value="TreeGrafter"/>
</dbReference>
<dbReference type="GO" id="GO:0008661">
    <property type="term" value="F:1-deoxy-D-xylulose-5-phosphate synthase activity"/>
    <property type="evidence" value="ECO:0007669"/>
    <property type="project" value="InterPro"/>
</dbReference>
<accession>A0A445BJB8</accession>
<comment type="cofactor">
    <cofactor evidence="2">
        <name>thiamine diphosphate</name>
        <dbReference type="ChEBI" id="CHEBI:58937"/>
    </cofactor>
</comment>
<evidence type="ECO:0000256" key="2">
    <source>
        <dbReference type="ARBA" id="ARBA00001964"/>
    </source>
</evidence>
<dbReference type="GO" id="GO:0009507">
    <property type="term" value="C:chloroplast"/>
    <property type="evidence" value="ECO:0007669"/>
    <property type="project" value="TreeGrafter"/>
</dbReference>
<dbReference type="PANTHER" id="PTHR43322:SF5">
    <property type="entry name" value="1-DEOXY-D-XYLULOSE-5-PHOSPHATE SYNTHASE, CHLOROPLASTIC"/>
    <property type="match status" value="1"/>
</dbReference>
<name>A0A445BJB8_ARAHY</name>
<keyword evidence="4" id="KW-0808">Transferase</keyword>
<evidence type="ECO:0000256" key="4">
    <source>
        <dbReference type="ARBA" id="ARBA00022679"/>
    </source>
</evidence>
<sequence length="168" mass="18550">MITVSITSQKINKSSTLKGFALTPFTVTEVVHESKLLIKLCYILTTSITCYHEHYKLQRSIDGLVDMKLIYGIIVARKRVRVGKEGKKQKATKTSFVAIHAAMGGGTGMNLFLLRFPTRCFDVGIKQHAVTFAGGLACEGLKPFCAIYSPFMQKAYDQVVHDGKICNG</sequence>
<evidence type="ECO:0000256" key="6">
    <source>
        <dbReference type="ARBA" id="ARBA00023052"/>
    </source>
</evidence>
<evidence type="ECO:0000313" key="8">
    <source>
        <dbReference type="EMBL" id="RYR38778.1"/>
    </source>
</evidence>
<evidence type="ECO:0000256" key="5">
    <source>
        <dbReference type="ARBA" id="ARBA00022842"/>
    </source>
</evidence>
<dbReference type="InterPro" id="IPR029061">
    <property type="entry name" value="THDP-binding"/>
</dbReference>
<dbReference type="Pfam" id="PF02779">
    <property type="entry name" value="Transket_pyr"/>
    <property type="match status" value="1"/>
</dbReference>
<dbReference type="PANTHER" id="PTHR43322">
    <property type="entry name" value="1-D-DEOXYXYLULOSE 5-PHOSPHATE SYNTHASE-RELATED"/>
    <property type="match status" value="1"/>
</dbReference>
<dbReference type="GO" id="GO:0016114">
    <property type="term" value="P:terpenoid biosynthetic process"/>
    <property type="evidence" value="ECO:0007669"/>
    <property type="project" value="InterPro"/>
</dbReference>
<dbReference type="Gene3D" id="3.40.50.970">
    <property type="match status" value="1"/>
</dbReference>